<sequence>MESSRGAPPCADDTSGGGGGLVEGSGGARLFPCLFCSKTFLKSQALGGHQNAHKKERVAGSSWNPGGTSSYAAALEVDAALAAARSVLPAATSSMFVAGSPHCGGAVAIGAGAGEASSYRAAAAAAALRLELERWTGGHEPPAALHGSAGPIDETLNWARGTQAARKATTTDTPAAGMEPDLELRL</sequence>
<dbReference type="SUPFAM" id="SSF57667">
    <property type="entry name" value="beta-beta-alpha zinc fingers"/>
    <property type="match status" value="1"/>
</dbReference>
<dbReference type="PANTHER" id="PTHR45730:SF101">
    <property type="entry name" value="C2H2-TYPE DOMAIN-CONTAINING PROTEIN"/>
    <property type="match status" value="1"/>
</dbReference>
<feature type="domain" description="C2H2-type" evidence="3">
    <location>
        <begin position="31"/>
        <end position="58"/>
    </location>
</feature>
<reference evidence="5" key="1">
    <citation type="journal article" date="2019" name="Nat. Commun.">
        <title>The genome of broomcorn millet.</title>
        <authorList>
            <person name="Zou C."/>
            <person name="Miki D."/>
            <person name="Li D."/>
            <person name="Tang Q."/>
            <person name="Xiao L."/>
            <person name="Rajput S."/>
            <person name="Deng P."/>
            <person name="Jia W."/>
            <person name="Huang R."/>
            <person name="Zhang M."/>
            <person name="Sun Y."/>
            <person name="Hu J."/>
            <person name="Fu X."/>
            <person name="Schnable P.S."/>
            <person name="Li F."/>
            <person name="Zhang H."/>
            <person name="Feng B."/>
            <person name="Zhu X."/>
            <person name="Liu R."/>
            <person name="Schnable J.C."/>
            <person name="Zhu J.-K."/>
            <person name="Zhang H."/>
        </authorList>
    </citation>
    <scope>NUCLEOTIDE SEQUENCE [LARGE SCALE GENOMIC DNA]</scope>
</reference>
<organism evidence="4 5">
    <name type="scientific">Panicum miliaceum</name>
    <name type="common">Proso millet</name>
    <name type="synonym">Broomcorn millet</name>
    <dbReference type="NCBI Taxonomy" id="4540"/>
    <lineage>
        <taxon>Eukaryota</taxon>
        <taxon>Viridiplantae</taxon>
        <taxon>Streptophyta</taxon>
        <taxon>Embryophyta</taxon>
        <taxon>Tracheophyta</taxon>
        <taxon>Spermatophyta</taxon>
        <taxon>Magnoliopsida</taxon>
        <taxon>Liliopsida</taxon>
        <taxon>Poales</taxon>
        <taxon>Poaceae</taxon>
        <taxon>PACMAD clade</taxon>
        <taxon>Panicoideae</taxon>
        <taxon>Panicodae</taxon>
        <taxon>Paniceae</taxon>
        <taxon>Panicinae</taxon>
        <taxon>Panicum</taxon>
        <taxon>Panicum sect. Panicum</taxon>
    </lineage>
</organism>
<keyword evidence="5" id="KW-1185">Reference proteome</keyword>
<proteinExistence type="predicted"/>
<evidence type="ECO:0000256" key="1">
    <source>
        <dbReference type="PROSITE-ProRule" id="PRU00042"/>
    </source>
</evidence>
<dbReference type="EMBL" id="PQIB02000002">
    <property type="protein sequence ID" value="RLN36209.1"/>
    <property type="molecule type" value="Genomic_DNA"/>
</dbReference>
<dbReference type="STRING" id="4540.A0A3L6TD75"/>
<dbReference type="PANTHER" id="PTHR45730">
    <property type="entry name" value="ZINC FINGER PROTEIN JAGGED"/>
    <property type="match status" value="1"/>
</dbReference>
<evidence type="ECO:0000256" key="2">
    <source>
        <dbReference type="SAM" id="MobiDB-lite"/>
    </source>
</evidence>
<name>A0A3L6TD75_PANMI</name>
<keyword evidence="1" id="KW-0862">Zinc</keyword>
<dbReference type="OrthoDB" id="692117at2759"/>
<accession>A0A3L6TD75</accession>
<protein>
    <recommendedName>
        <fullName evidence="3">C2H2-type domain-containing protein</fullName>
    </recommendedName>
</protein>
<evidence type="ECO:0000259" key="3">
    <source>
        <dbReference type="PROSITE" id="PS50157"/>
    </source>
</evidence>
<feature type="region of interest" description="Disordered" evidence="2">
    <location>
        <begin position="162"/>
        <end position="186"/>
    </location>
</feature>
<dbReference type="PROSITE" id="PS00028">
    <property type="entry name" value="ZINC_FINGER_C2H2_1"/>
    <property type="match status" value="1"/>
</dbReference>
<dbReference type="AlphaFoldDB" id="A0A3L6TD75"/>
<dbReference type="InterPro" id="IPR045320">
    <property type="entry name" value="JAGGED/SL1-like"/>
</dbReference>
<comment type="caution">
    <text evidence="4">The sequence shown here is derived from an EMBL/GenBank/DDBJ whole genome shotgun (WGS) entry which is preliminary data.</text>
</comment>
<dbReference type="GO" id="GO:0008270">
    <property type="term" value="F:zinc ion binding"/>
    <property type="evidence" value="ECO:0007669"/>
    <property type="project" value="UniProtKB-KW"/>
</dbReference>
<dbReference type="GO" id="GO:0003700">
    <property type="term" value="F:DNA-binding transcription factor activity"/>
    <property type="evidence" value="ECO:0007669"/>
    <property type="project" value="InterPro"/>
</dbReference>
<gene>
    <name evidence="4" type="ORF">C2845_PM03G20050</name>
</gene>
<dbReference type="InterPro" id="IPR036236">
    <property type="entry name" value="Znf_C2H2_sf"/>
</dbReference>
<dbReference type="PROSITE" id="PS50157">
    <property type="entry name" value="ZINC_FINGER_C2H2_2"/>
    <property type="match status" value="1"/>
</dbReference>
<evidence type="ECO:0000313" key="4">
    <source>
        <dbReference type="EMBL" id="RLN36209.1"/>
    </source>
</evidence>
<dbReference type="Proteomes" id="UP000275267">
    <property type="component" value="Unassembled WGS sequence"/>
</dbReference>
<keyword evidence="1" id="KW-0863">Zinc-finger</keyword>
<evidence type="ECO:0000313" key="5">
    <source>
        <dbReference type="Proteomes" id="UP000275267"/>
    </source>
</evidence>
<dbReference type="InterPro" id="IPR013087">
    <property type="entry name" value="Znf_C2H2_type"/>
</dbReference>
<keyword evidence="1" id="KW-0479">Metal-binding</keyword>